<accession>A0ABW9YZB8</accession>
<dbReference type="InterPro" id="IPR006638">
    <property type="entry name" value="Elp3/MiaA/NifB-like_rSAM"/>
</dbReference>
<protein>
    <submittedName>
        <fullName evidence="7">DNA modification/repair radical SAM protein</fullName>
    </submittedName>
</protein>
<dbReference type="Proteomes" id="UP000818323">
    <property type="component" value="Unassembled WGS sequence"/>
</dbReference>
<dbReference type="InterPro" id="IPR058240">
    <property type="entry name" value="rSAM_sf"/>
</dbReference>
<keyword evidence="3" id="KW-0479">Metal-binding</keyword>
<dbReference type="Gene3D" id="3.20.20.70">
    <property type="entry name" value="Aldolase class I"/>
    <property type="match status" value="1"/>
</dbReference>
<evidence type="ECO:0000256" key="4">
    <source>
        <dbReference type="ARBA" id="ARBA00023004"/>
    </source>
</evidence>
<dbReference type="SMART" id="SM00729">
    <property type="entry name" value="Elp3"/>
    <property type="match status" value="1"/>
</dbReference>
<reference evidence="7 8" key="1">
    <citation type="submission" date="2020-01" db="EMBL/GenBank/DDBJ databases">
        <title>Microvirga sp. nov., an arsenate reduction bacterium isolated from Tibet hotspring sediments.</title>
        <authorList>
            <person name="Yuan C.-G."/>
        </authorList>
    </citation>
    <scope>NUCLEOTIDE SEQUENCE [LARGE SCALE GENOMIC DNA]</scope>
    <source>
        <strain evidence="7 8">SYSU G3D203</strain>
    </source>
</reference>
<dbReference type="RefSeq" id="WP_161721058.1">
    <property type="nucleotide sequence ID" value="NZ_JAAAXI010000001.1"/>
</dbReference>
<evidence type="ECO:0000256" key="2">
    <source>
        <dbReference type="ARBA" id="ARBA00022691"/>
    </source>
</evidence>
<dbReference type="InterPro" id="IPR010994">
    <property type="entry name" value="RuvA_2-like"/>
</dbReference>
<dbReference type="PROSITE" id="PS51918">
    <property type="entry name" value="RADICAL_SAM"/>
    <property type="match status" value="1"/>
</dbReference>
<organism evidence="7 8">
    <name type="scientific">Microvirga arsenatis</name>
    <dbReference type="NCBI Taxonomy" id="2692265"/>
    <lineage>
        <taxon>Bacteria</taxon>
        <taxon>Pseudomonadati</taxon>
        <taxon>Pseudomonadota</taxon>
        <taxon>Alphaproteobacteria</taxon>
        <taxon>Hyphomicrobiales</taxon>
        <taxon>Methylobacteriaceae</taxon>
        <taxon>Microvirga</taxon>
    </lineage>
</organism>
<keyword evidence="8" id="KW-1185">Reference proteome</keyword>
<evidence type="ECO:0000256" key="1">
    <source>
        <dbReference type="ARBA" id="ARBA00001966"/>
    </source>
</evidence>
<dbReference type="InterPro" id="IPR007197">
    <property type="entry name" value="rSAM"/>
</dbReference>
<gene>
    <name evidence="7" type="ORF">GR303_05270</name>
</gene>
<comment type="caution">
    <text evidence="7">The sequence shown here is derived from an EMBL/GenBank/DDBJ whole genome shotgun (WGS) entry which is preliminary data.</text>
</comment>
<keyword evidence="4" id="KW-0408">Iron</keyword>
<dbReference type="EMBL" id="JAAAXJ010000002">
    <property type="protein sequence ID" value="NBJ23764.1"/>
    <property type="molecule type" value="Genomic_DNA"/>
</dbReference>
<name>A0ABW9YZB8_9HYPH</name>
<evidence type="ECO:0000313" key="7">
    <source>
        <dbReference type="EMBL" id="NBJ23764.1"/>
    </source>
</evidence>
<evidence type="ECO:0000256" key="3">
    <source>
        <dbReference type="ARBA" id="ARBA00022723"/>
    </source>
</evidence>
<comment type="cofactor">
    <cofactor evidence="1">
        <name>[4Fe-4S] cluster</name>
        <dbReference type="ChEBI" id="CHEBI:49883"/>
    </cofactor>
</comment>
<dbReference type="SFLD" id="SFLDG01102">
    <property type="entry name" value="Uncharacterised_Radical_SAM_Su"/>
    <property type="match status" value="1"/>
</dbReference>
<evidence type="ECO:0000313" key="8">
    <source>
        <dbReference type="Proteomes" id="UP000818323"/>
    </source>
</evidence>
<evidence type="ECO:0000259" key="6">
    <source>
        <dbReference type="PROSITE" id="PS51918"/>
    </source>
</evidence>
<keyword evidence="2" id="KW-0949">S-adenosyl-L-methionine</keyword>
<dbReference type="InterPro" id="IPR013785">
    <property type="entry name" value="Aldolase_TIM"/>
</dbReference>
<feature type="domain" description="Radical SAM core" evidence="6">
    <location>
        <begin position="51"/>
        <end position="288"/>
    </location>
</feature>
<dbReference type="CDD" id="cd01335">
    <property type="entry name" value="Radical_SAM"/>
    <property type="match status" value="1"/>
</dbReference>
<dbReference type="SUPFAM" id="SSF47781">
    <property type="entry name" value="RuvA domain 2-like"/>
    <property type="match status" value="1"/>
</dbReference>
<dbReference type="NCBIfam" id="TIGR03916">
    <property type="entry name" value="rSAM_link_UDG"/>
    <property type="match status" value="1"/>
</dbReference>
<keyword evidence="5" id="KW-0411">Iron-sulfur</keyword>
<dbReference type="SFLD" id="SFLDS00029">
    <property type="entry name" value="Radical_SAM"/>
    <property type="match status" value="1"/>
</dbReference>
<dbReference type="PANTHER" id="PTHR21180">
    <property type="entry name" value="ENDONUCLEASE/EXONUCLEASE/PHOSPHATASE FAMILY DOMAIN-CONTAINING PROTEIN 1"/>
    <property type="match status" value="1"/>
</dbReference>
<dbReference type="InterPro" id="IPR051675">
    <property type="entry name" value="Endo/Exo/Phosphatase_dom_1"/>
</dbReference>
<dbReference type="PANTHER" id="PTHR21180:SF9">
    <property type="entry name" value="TYPE II SECRETION SYSTEM PROTEIN K"/>
    <property type="match status" value="1"/>
</dbReference>
<sequence>MDEKLSKKLRILADAAKYDASCSSSGAPKRKADVGGLGSTVGTGICHAYTPDGRCVSLLKILLTNYCLFDCAYCVNRRSSNVKRAKFSVDEVVTLTVEFYKRNYIEGLFLSSGIIRSPDYTMEQMILVAKKLRRDHGFRGYIHLKTIPEASPWLIEEAGLWADRLSINLELPTERSLEQLAPEKDGASIETAMAQMFERIEEAREERRHFSPAGQTTQMIVGADESTDADVLRTSAKLYGHYDMRRVYYSAFSPIPDSSAILPLKSPPLMRESRLYQADWLLRYYGFDVDEIASSGEKGMLDLDVDPKLAWALKNRHRFPVDVNRAEREMLLRVPGLGARAVDKIVVARRHTMLRLEDVARLTSGLKRAKPFLVTTDHHPKARLDKLDLRERLIEKPEQLSLFA</sequence>
<proteinExistence type="predicted"/>
<dbReference type="SUPFAM" id="SSF102114">
    <property type="entry name" value="Radical SAM enzymes"/>
    <property type="match status" value="1"/>
</dbReference>
<evidence type="ECO:0000256" key="5">
    <source>
        <dbReference type="ARBA" id="ARBA00023014"/>
    </source>
</evidence>
<dbReference type="InterPro" id="IPR023874">
    <property type="entry name" value="DNA_rSAM_put"/>
</dbReference>
<dbReference type="Pfam" id="PF04055">
    <property type="entry name" value="Radical_SAM"/>
    <property type="match status" value="1"/>
</dbReference>